<sequence length="126" mass="13611">MRLNFSAGPDCDNCSLTNTLSRYLVVGMFVMRCRSSQAATWTQIVGRHVSRHRSRFGEVTSGRFASEATSAAGGLKDGQCASGIRSQTQQARFPLSRKCRLLTSRELAPLPAPVPAPAPTSRITLA</sequence>
<keyword evidence="2" id="KW-1185">Reference proteome</keyword>
<evidence type="ECO:0000313" key="1">
    <source>
        <dbReference type="EMBL" id="GFO44817.1"/>
    </source>
</evidence>
<protein>
    <submittedName>
        <fullName evidence="1">Uncharacterized protein</fullName>
    </submittedName>
</protein>
<name>A0AAV4DKL5_9GAST</name>
<reference evidence="1 2" key="1">
    <citation type="journal article" date="2021" name="Elife">
        <title>Chloroplast acquisition without the gene transfer in kleptoplastic sea slugs, Plakobranchus ocellatus.</title>
        <authorList>
            <person name="Maeda T."/>
            <person name="Takahashi S."/>
            <person name="Yoshida T."/>
            <person name="Shimamura S."/>
            <person name="Takaki Y."/>
            <person name="Nagai Y."/>
            <person name="Toyoda A."/>
            <person name="Suzuki Y."/>
            <person name="Arimoto A."/>
            <person name="Ishii H."/>
            <person name="Satoh N."/>
            <person name="Nishiyama T."/>
            <person name="Hasebe M."/>
            <person name="Maruyama T."/>
            <person name="Minagawa J."/>
            <person name="Obokata J."/>
            <person name="Shigenobu S."/>
        </authorList>
    </citation>
    <scope>NUCLEOTIDE SEQUENCE [LARGE SCALE GENOMIC DNA]</scope>
</reference>
<dbReference type="Proteomes" id="UP000735302">
    <property type="component" value="Unassembled WGS sequence"/>
</dbReference>
<proteinExistence type="predicted"/>
<dbReference type="EMBL" id="BLXT01007982">
    <property type="protein sequence ID" value="GFO44817.1"/>
    <property type="molecule type" value="Genomic_DNA"/>
</dbReference>
<comment type="caution">
    <text evidence="1">The sequence shown here is derived from an EMBL/GenBank/DDBJ whole genome shotgun (WGS) entry which is preliminary data.</text>
</comment>
<organism evidence="1 2">
    <name type="scientific">Plakobranchus ocellatus</name>
    <dbReference type="NCBI Taxonomy" id="259542"/>
    <lineage>
        <taxon>Eukaryota</taxon>
        <taxon>Metazoa</taxon>
        <taxon>Spiralia</taxon>
        <taxon>Lophotrochozoa</taxon>
        <taxon>Mollusca</taxon>
        <taxon>Gastropoda</taxon>
        <taxon>Heterobranchia</taxon>
        <taxon>Euthyneura</taxon>
        <taxon>Panpulmonata</taxon>
        <taxon>Sacoglossa</taxon>
        <taxon>Placobranchoidea</taxon>
        <taxon>Plakobranchidae</taxon>
        <taxon>Plakobranchus</taxon>
    </lineage>
</organism>
<gene>
    <name evidence="1" type="ORF">PoB_007132200</name>
</gene>
<accession>A0AAV4DKL5</accession>
<dbReference type="AlphaFoldDB" id="A0AAV4DKL5"/>
<evidence type="ECO:0000313" key="2">
    <source>
        <dbReference type="Proteomes" id="UP000735302"/>
    </source>
</evidence>